<keyword evidence="8" id="KW-0521">NADP</keyword>
<dbReference type="GO" id="GO:0034899">
    <property type="term" value="F:trimethylamine monooxygenase activity"/>
    <property type="evidence" value="ECO:0007669"/>
    <property type="project" value="UniProtKB-EC"/>
</dbReference>
<evidence type="ECO:0000256" key="18">
    <source>
        <dbReference type="ARBA" id="ARBA00045957"/>
    </source>
</evidence>
<keyword evidence="10" id="KW-0560">Oxidoreductase</keyword>
<evidence type="ECO:0000256" key="13">
    <source>
        <dbReference type="ARBA" id="ARBA00029725"/>
    </source>
</evidence>
<dbReference type="EMBL" id="LGTZ01002407">
    <property type="protein sequence ID" value="OJD14217.1"/>
    <property type="molecule type" value="Genomic_DNA"/>
</dbReference>
<dbReference type="PIRSF" id="PIRSF000332">
    <property type="entry name" value="FMO"/>
    <property type="match status" value="1"/>
</dbReference>
<protein>
    <recommendedName>
        <fullName evidence="15">Flavin-containing monooxygenase 1</fullName>
        <ecNumber evidence="14">1.14.13.148</ecNumber>
    </recommendedName>
    <alternativeName>
        <fullName evidence="17">Dimethylaniline monooxygenase [N-oxide-forming] 1</fullName>
    </alternativeName>
    <alternativeName>
        <fullName evidence="13">Dimethylaniline oxidase 1</fullName>
    </alternativeName>
    <alternativeName>
        <fullName evidence="16">Trimethylamine monooxygenase</fullName>
    </alternativeName>
</protein>
<dbReference type="InterPro" id="IPR020946">
    <property type="entry name" value="Flavin_mOase-like"/>
</dbReference>
<comment type="function">
    <text evidence="18">Broad spectrum monooxygenase that catalyzes the oxygenation of a wide variety of nitrogen- and sulfur-containing compounds including xenobiotics. Catalyzes the S-oxygenation of hypotaurine to produce taurine, an organic osmolyte involved in cell volume regulation as well as a variety of cytoprotective and developmental processes. In vitro, catalyzes the N-oxygenation of trimethylamine (TMA) to produce trimethylamine N-oxide (TMAO) and could therefore participate to the detoxification of this compound that is generated by the action of gut microbiota from dietary precursors such as choline, choline containing compounds, betaine or L-carnitine.</text>
</comment>
<dbReference type="GO" id="GO:0004499">
    <property type="term" value="F:N,N-dimethylaniline monooxygenase activity"/>
    <property type="evidence" value="ECO:0007669"/>
    <property type="project" value="InterPro"/>
</dbReference>
<keyword evidence="4" id="KW-0285">Flavoprotein</keyword>
<dbReference type="Proteomes" id="UP000242791">
    <property type="component" value="Unassembled WGS sequence"/>
</dbReference>
<dbReference type="AlphaFoldDB" id="A0A1J9PCI4"/>
<evidence type="ECO:0000256" key="3">
    <source>
        <dbReference type="ARBA" id="ARBA00009183"/>
    </source>
</evidence>
<sequence>MATKKVAIIGGGPSGLTTLKQCLAEGLDAVLFEARNGIGGQWRYEEPNSETNDVTSPMYEGVILNSTRDTSGFSDFPIDPAQYPEYFSHRRMLNYLEEYAEHFGLGKYMQLNTKVISCNQLLDGRWTVVYQEKGADQITCEYDAIFACSGHNSYPSTPDFEGMSSFQGDILHSHVYRRPARFESKKVALVGFGSSAMDLACELVPVAKEVHMITRRGGWIIPRFVLGRPVELYDNRIAETLIPDGLSQWIQTKILNFAIGEHPDVIKPDHGIMEANPTIHSNLIEYIKVGKIQAHRAGVKQFTETSLILTNDTSLDVDAVICCTGYNVNMPYLSKESYHVEDNPVLKSPNTLDLYKLVVSPRFTNLFLIGYTELPGPVFPVAEVQARWASAILTGKVNLPSVAEMNRQVKEYQEQLVRTMVVSDRHTATVRFLPYCDSLLADLDANPTFARLLQRFFISSPLRTFSLLKTVYFGVNSPAQYRLFVHGRKEQLASATLVRLAAGTGISVKEKELIDGQARY</sequence>
<evidence type="ECO:0000256" key="11">
    <source>
        <dbReference type="ARBA" id="ARBA00023033"/>
    </source>
</evidence>
<evidence type="ECO:0000256" key="7">
    <source>
        <dbReference type="ARBA" id="ARBA00022827"/>
    </source>
</evidence>
<organism evidence="23 24">
    <name type="scientific">Blastomyces percursus</name>
    <dbReference type="NCBI Taxonomy" id="1658174"/>
    <lineage>
        <taxon>Eukaryota</taxon>
        <taxon>Fungi</taxon>
        <taxon>Dikarya</taxon>
        <taxon>Ascomycota</taxon>
        <taxon>Pezizomycotina</taxon>
        <taxon>Eurotiomycetes</taxon>
        <taxon>Eurotiomycetidae</taxon>
        <taxon>Onygenales</taxon>
        <taxon>Ajellomycetaceae</taxon>
        <taxon>Blastomyces</taxon>
    </lineage>
</organism>
<evidence type="ECO:0000256" key="15">
    <source>
        <dbReference type="ARBA" id="ARBA00034536"/>
    </source>
</evidence>
<dbReference type="PANTHER" id="PTHR23023">
    <property type="entry name" value="DIMETHYLANILINE MONOOXYGENASE"/>
    <property type="match status" value="1"/>
</dbReference>
<keyword evidence="7" id="KW-0274">FAD</keyword>
<evidence type="ECO:0000256" key="17">
    <source>
        <dbReference type="ARBA" id="ARBA00034561"/>
    </source>
</evidence>
<dbReference type="InterPro" id="IPR036188">
    <property type="entry name" value="FAD/NAD-bd_sf"/>
</dbReference>
<comment type="catalytic activity">
    <reaction evidence="19">
        <text>hypotaurine + NADH + O2 + H(+) = taurine + NAD(+) + H2O</text>
        <dbReference type="Rhea" id="RHEA:74111"/>
        <dbReference type="ChEBI" id="CHEBI:15377"/>
        <dbReference type="ChEBI" id="CHEBI:15378"/>
        <dbReference type="ChEBI" id="CHEBI:15379"/>
        <dbReference type="ChEBI" id="CHEBI:57540"/>
        <dbReference type="ChEBI" id="CHEBI:57853"/>
        <dbReference type="ChEBI" id="CHEBI:57945"/>
        <dbReference type="ChEBI" id="CHEBI:507393"/>
        <dbReference type="EC" id="1.14.13.8"/>
    </reaction>
    <physiologicalReaction direction="left-to-right" evidence="19">
        <dbReference type="Rhea" id="RHEA:74112"/>
    </physiologicalReaction>
</comment>
<dbReference type="InterPro" id="IPR050346">
    <property type="entry name" value="FMO-like"/>
</dbReference>
<evidence type="ECO:0000313" key="24">
    <source>
        <dbReference type="Proteomes" id="UP000242791"/>
    </source>
</evidence>
<gene>
    <name evidence="23" type="ORF">ACJ73_09104</name>
</gene>
<evidence type="ECO:0000256" key="19">
    <source>
        <dbReference type="ARBA" id="ARBA00047338"/>
    </source>
</evidence>
<dbReference type="OrthoDB" id="66881at2759"/>
<evidence type="ECO:0000313" key="23">
    <source>
        <dbReference type="EMBL" id="OJD14217.1"/>
    </source>
</evidence>
<comment type="similarity">
    <text evidence="3">Belongs to the FMO family.</text>
</comment>
<evidence type="ECO:0000256" key="12">
    <source>
        <dbReference type="ARBA" id="ARBA00023136"/>
    </source>
</evidence>
<dbReference type="STRING" id="1658174.A0A1J9PCI4"/>
<evidence type="ECO:0000256" key="22">
    <source>
        <dbReference type="ARBA" id="ARBA00049443"/>
    </source>
</evidence>
<keyword evidence="9" id="KW-1133">Transmembrane helix</keyword>
<keyword evidence="12" id="KW-0472">Membrane</keyword>
<dbReference type="SUPFAM" id="SSF51905">
    <property type="entry name" value="FAD/NAD(P)-binding domain"/>
    <property type="match status" value="2"/>
</dbReference>
<proteinExistence type="inferred from homology"/>
<accession>A0A1J9PCI4</accession>
<dbReference type="EC" id="1.14.13.148" evidence="14"/>
<dbReference type="Pfam" id="PF00743">
    <property type="entry name" value="FMO-like"/>
    <property type="match status" value="1"/>
</dbReference>
<evidence type="ECO:0000256" key="20">
    <source>
        <dbReference type="ARBA" id="ARBA00048041"/>
    </source>
</evidence>
<comment type="caution">
    <text evidence="23">The sequence shown here is derived from an EMBL/GenBank/DDBJ whole genome shotgun (WGS) entry which is preliminary data.</text>
</comment>
<dbReference type="InterPro" id="IPR000960">
    <property type="entry name" value="Flavin_mOase"/>
</dbReference>
<evidence type="ECO:0000256" key="5">
    <source>
        <dbReference type="ARBA" id="ARBA00022692"/>
    </source>
</evidence>
<evidence type="ECO:0000256" key="1">
    <source>
        <dbReference type="ARBA" id="ARBA00001974"/>
    </source>
</evidence>
<dbReference type="VEuPathDB" id="FungiDB:ACJ73_09104"/>
<evidence type="ECO:0000256" key="6">
    <source>
        <dbReference type="ARBA" id="ARBA00022824"/>
    </source>
</evidence>
<comment type="catalytic activity">
    <reaction evidence="21">
        <text>trimethylamine + NADPH + O2 = trimethylamine N-oxide + NADP(+) + H2O</text>
        <dbReference type="Rhea" id="RHEA:31979"/>
        <dbReference type="ChEBI" id="CHEBI:15377"/>
        <dbReference type="ChEBI" id="CHEBI:15379"/>
        <dbReference type="ChEBI" id="CHEBI:15724"/>
        <dbReference type="ChEBI" id="CHEBI:57783"/>
        <dbReference type="ChEBI" id="CHEBI:58349"/>
        <dbReference type="ChEBI" id="CHEBI:58389"/>
        <dbReference type="EC" id="1.14.13.148"/>
    </reaction>
    <physiologicalReaction direction="left-to-right" evidence="21">
        <dbReference type="Rhea" id="RHEA:31980"/>
    </physiologicalReaction>
</comment>
<comment type="cofactor">
    <cofactor evidence="1">
        <name>FAD</name>
        <dbReference type="ChEBI" id="CHEBI:57692"/>
    </cofactor>
</comment>
<dbReference type="GO" id="GO:0050660">
    <property type="term" value="F:flavin adenine dinucleotide binding"/>
    <property type="evidence" value="ECO:0007669"/>
    <property type="project" value="InterPro"/>
</dbReference>
<evidence type="ECO:0000256" key="21">
    <source>
        <dbReference type="ARBA" id="ARBA00048088"/>
    </source>
</evidence>
<evidence type="ECO:0000256" key="2">
    <source>
        <dbReference type="ARBA" id="ARBA00004389"/>
    </source>
</evidence>
<evidence type="ECO:0000256" key="14">
    <source>
        <dbReference type="ARBA" id="ARBA00034528"/>
    </source>
</evidence>
<keyword evidence="5" id="KW-0812">Transmembrane</keyword>
<name>A0A1J9PCI4_9EURO</name>
<dbReference type="GO" id="GO:0005789">
    <property type="term" value="C:endoplasmic reticulum membrane"/>
    <property type="evidence" value="ECO:0007669"/>
    <property type="project" value="UniProtKB-SubCell"/>
</dbReference>
<keyword evidence="24" id="KW-1185">Reference proteome</keyword>
<reference evidence="23 24" key="1">
    <citation type="submission" date="2015-08" db="EMBL/GenBank/DDBJ databases">
        <title>Emmonsia species relationships and genome sequence.</title>
        <authorList>
            <person name="Cuomo C.A."/>
            <person name="Schwartz I.S."/>
            <person name="Kenyon C."/>
            <person name="De Hoog G.S."/>
            <person name="Govender N.P."/>
            <person name="Botha A."/>
            <person name="Moreno L."/>
            <person name="De Vries M."/>
            <person name="Munoz J.F."/>
            <person name="Stielow J.B."/>
        </authorList>
    </citation>
    <scope>NUCLEOTIDE SEQUENCE [LARGE SCALE GENOMIC DNA]</scope>
    <source>
        <strain evidence="23 24">EI222</strain>
    </source>
</reference>
<dbReference type="FunFam" id="3.50.50.60:FF:000159">
    <property type="entry name" value="Dimethylaniline monooxygenase [N-oxide-forming]"/>
    <property type="match status" value="1"/>
</dbReference>
<evidence type="ECO:0000256" key="9">
    <source>
        <dbReference type="ARBA" id="ARBA00022989"/>
    </source>
</evidence>
<keyword evidence="6" id="KW-0256">Endoplasmic reticulum</keyword>
<dbReference type="GO" id="GO:0050661">
    <property type="term" value="F:NADP binding"/>
    <property type="evidence" value="ECO:0007669"/>
    <property type="project" value="InterPro"/>
</dbReference>
<comment type="subcellular location">
    <subcellularLocation>
        <location evidence="2">Endoplasmic reticulum membrane</location>
        <topology evidence="2">Single-pass membrane protein</topology>
    </subcellularLocation>
</comment>
<comment type="catalytic activity">
    <reaction evidence="22">
        <text>N,N-dimethylaniline + NADPH + O2 + H(+) = N,N-dimethylaniline N-oxide + NADP(+) + H2O</text>
        <dbReference type="Rhea" id="RHEA:24468"/>
        <dbReference type="ChEBI" id="CHEBI:15377"/>
        <dbReference type="ChEBI" id="CHEBI:15378"/>
        <dbReference type="ChEBI" id="CHEBI:15379"/>
        <dbReference type="ChEBI" id="CHEBI:16269"/>
        <dbReference type="ChEBI" id="CHEBI:17735"/>
        <dbReference type="ChEBI" id="CHEBI:57783"/>
        <dbReference type="ChEBI" id="CHEBI:58349"/>
        <dbReference type="EC" id="1.14.13.8"/>
    </reaction>
    <physiologicalReaction direction="left-to-right" evidence="22">
        <dbReference type="Rhea" id="RHEA:24469"/>
    </physiologicalReaction>
</comment>
<keyword evidence="11" id="KW-0503">Monooxygenase</keyword>
<evidence type="ECO:0000256" key="10">
    <source>
        <dbReference type="ARBA" id="ARBA00023002"/>
    </source>
</evidence>
<comment type="catalytic activity">
    <reaction evidence="20">
        <text>hypotaurine + NADPH + O2 + H(+) = taurine + NADP(+) + H2O</text>
        <dbReference type="Rhea" id="RHEA:69819"/>
        <dbReference type="ChEBI" id="CHEBI:15377"/>
        <dbReference type="ChEBI" id="CHEBI:15378"/>
        <dbReference type="ChEBI" id="CHEBI:15379"/>
        <dbReference type="ChEBI" id="CHEBI:57783"/>
        <dbReference type="ChEBI" id="CHEBI:57853"/>
        <dbReference type="ChEBI" id="CHEBI:58349"/>
        <dbReference type="ChEBI" id="CHEBI:507393"/>
        <dbReference type="EC" id="1.14.13.8"/>
    </reaction>
    <physiologicalReaction direction="left-to-right" evidence="20">
        <dbReference type="Rhea" id="RHEA:69820"/>
    </physiologicalReaction>
</comment>
<evidence type="ECO:0000256" key="16">
    <source>
        <dbReference type="ARBA" id="ARBA00034554"/>
    </source>
</evidence>
<dbReference type="Gene3D" id="3.50.50.60">
    <property type="entry name" value="FAD/NAD(P)-binding domain"/>
    <property type="match status" value="1"/>
</dbReference>
<evidence type="ECO:0000256" key="8">
    <source>
        <dbReference type="ARBA" id="ARBA00022857"/>
    </source>
</evidence>
<evidence type="ECO:0000256" key="4">
    <source>
        <dbReference type="ARBA" id="ARBA00022630"/>
    </source>
</evidence>
<dbReference type="PRINTS" id="PR00370">
    <property type="entry name" value="FMOXYGENASE"/>
</dbReference>